<keyword evidence="1" id="KW-1133">Transmembrane helix</keyword>
<protein>
    <submittedName>
        <fullName evidence="2">Uncharacterized protein</fullName>
    </submittedName>
</protein>
<evidence type="ECO:0000313" key="3">
    <source>
        <dbReference type="Proteomes" id="UP001164929"/>
    </source>
</evidence>
<evidence type="ECO:0000256" key="1">
    <source>
        <dbReference type="SAM" id="Phobius"/>
    </source>
</evidence>
<evidence type="ECO:0000313" key="2">
    <source>
        <dbReference type="EMBL" id="KAJ7013371.1"/>
    </source>
</evidence>
<reference evidence="2 3" key="1">
    <citation type="journal article" date="2023" name="Mol. Ecol. Resour.">
        <title>Chromosome-level genome assembly of a triploid poplar Populus alba 'Berolinensis'.</title>
        <authorList>
            <person name="Chen S."/>
            <person name="Yu Y."/>
            <person name="Wang X."/>
            <person name="Wang S."/>
            <person name="Zhang T."/>
            <person name="Zhou Y."/>
            <person name="He R."/>
            <person name="Meng N."/>
            <person name="Wang Y."/>
            <person name="Liu W."/>
            <person name="Liu Z."/>
            <person name="Liu J."/>
            <person name="Guo Q."/>
            <person name="Huang H."/>
            <person name="Sederoff R.R."/>
            <person name="Wang G."/>
            <person name="Qu G."/>
            <person name="Chen S."/>
        </authorList>
    </citation>
    <scope>NUCLEOTIDE SEQUENCE [LARGE SCALE GENOMIC DNA]</scope>
    <source>
        <strain evidence="2">SC-2020</strain>
    </source>
</reference>
<organism evidence="2 3">
    <name type="scientific">Populus alba x Populus x berolinensis</name>
    <dbReference type="NCBI Taxonomy" id="444605"/>
    <lineage>
        <taxon>Eukaryota</taxon>
        <taxon>Viridiplantae</taxon>
        <taxon>Streptophyta</taxon>
        <taxon>Embryophyta</taxon>
        <taxon>Tracheophyta</taxon>
        <taxon>Spermatophyta</taxon>
        <taxon>Magnoliopsida</taxon>
        <taxon>eudicotyledons</taxon>
        <taxon>Gunneridae</taxon>
        <taxon>Pentapetalae</taxon>
        <taxon>rosids</taxon>
        <taxon>fabids</taxon>
        <taxon>Malpighiales</taxon>
        <taxon>Salicaceae</taxon>
        <taxon>Saliceae</taxon>
        <taxon>Populus</taxon>
    </lineage>
</organism>
<keyword evidence="1" id="KW-0812">Transmembrane</keyword>
<keyword evidence="1" id="KW-0472">Membrane</keyword>
<dbReference type="AlphaFoldDB" id="A0AAD6WIS8"/>
<dbReference type="EMBL" id="JAQIZT010000001">
    <property type="protein sequence ID" value="KAJ7013371.1"/>
    <property type="molecule type" value="Genomic_DNA"/>
</dbReference>
<proteinExistence type="predicted"/>
<dbReference type="Proteomes" id="UP001164929">
    <property type="component" value="Chromosome 1"/>
</dbReference>
<feature type="transmembrane region" description="Helical" evidence="1">
    <location>
        <begin position="58"/>
        <end position="77"/>
    </location>
</feature>
<accession>A0AAD6WIS8</accession>
<sequence length="79" mass="9118">MDIRTAPKGREEMRLDILKTTLEPDNISVYWILSPPSVLKTYQGACLNVLTLRHAIYGLLKGIYMVLLILQTVTLNWDW</sequence>
<name>A0AAD6WIS8_9ROSI</name>
<gene>
    <name evidence="2" type="ORF">NC653_003147</name>
</gene>
<keyword evidence="3" id="KW-1185">Reference proteome</keyword>
<comment type="caution">
    <text evidence="2">The sequence shown here is derived from an EMBL/GenBank/DDBJ whole genome shotgun (WGS) entry which is preliminary data.</text>
</comment>